<sequence length="403" mass="45265">MTDIQRWITVPLPLTVDMEVAFAEAWYSKRRCIDDVEMADAWEAACNAAPESPQDPRTESLQRQVVRLNDMVRNTGKAREKLQAANDELLSLLRESLARDDAGIYSVSMTPSYRDRVRQALHKHEVRLPGVATLFEETVDHFQDALEAERPGSEQIRGVLNDTIARAEAERDAALAQLQALQNEPVSVKLIVVHRGNEVDEPMVTLSPEFARQFDALPAGTEVCLYTSQPSPRFRGEGLAQLAFPTMLRKMWSGSDVQGWLNEQGPVYVWPSLQRASFQSRVAPWLVECFGDAIAQDTQERNQRFLEEALELVQACSLTSDEAHQLVDYVFGRDVGEQSQEVGGVMVTLAALCHSHKLAMHQCGEAELYRISRPDVMARIREKQKTKPAFSPLPGAHPDRCKE</sequence>
<proteinExistence type="predicted"/>
<keyword evidence="3" id="KW-0614">Plasmid</keyword>
<dbReference type="RefSeq" id="WP_011923064.1">
    <property type="nucleotide sequence ID" value="NC_009444.1"/>
</dbReference>
<evidence type="ECO:0000313" key="4">
    <source>
        <dbReference type="Proteomes" id="UP000002332"/>
    </source>
</evidence>
<feature type="coiled-coil region" evidence="1">
    <location>
        <begin position="68"/>
        <end position="99"/>
    </location>
</feature>
<feature type="region of interest" description="Disordered" evidence="2">
    <location>
        <begin position="384"/>
        <end position="403"/>
    </location>
</feature>
<keyword evidence="1" id="KW-0175">Coiled coil</keyword>
<dbReference type="AlphaFoldDB" id="A4V6X7"/>
<dbReference type="EMBL" id="AM235768">
    <property type="protein sequence ID" value="CAM96288.1"/>
    <property type="molecule type" value="Genomic_DNA"/>
</dbReference>
<accession>A4V6X7</accession>
<evidence type="ECO:0000256" key="1">
    <source>
        <dbReference type="SAM" id="Coils"/>
    </source>
</evidence>
<dbReference type="Proteomes" id="UP000002332">
    <property type="component" value="Plasmid pQBR103"/>
</dbReference>
<reference evidence="3 4" key="1">
    <citation type="journal article" date="2007" name="ISME J.">
        <title>Sequence-based analysis of pQBR103; a representative of a unique, transfer-proficient mega plasmid resident in the microbial community of sugar beet.</title>
        <authorList>
            <person name="Tett A."/>
            <person name="Spiers A.J."/>
            <person name="Crossman L.C."/>
            <person name="Ager D."/>
            <person name="Ciric L."/>
            <person name="Dow J.M."/>
            <person name="Fry J.C."/>
            <person name="Harris D."/>
            <person name="Lilley A."/>
            <person name="Oliver A."/>
            <person name="Parkhill J."/>
            <person name="Quail M.A."/>
            <person name="Rainey P.B."/>
            <person name="Saunders N.J."/>
            <person name="Seeger K."/>
            <person name="Snyder L.A.S."/>
            <person name="Squares R."/>
            <person name="Thomas C.M."/>
            <person name="Turner S.L."/>
            <person name="Zhang X.-X."/>
            <person name="Field D."/>
            <person name="Bailey M.J."/>
        </authorList>
    </citation>
    <scope>NUCLEOTIDE SEQUENCE [LARGE SCALE GENOMIC DNA]</scope>
    <source>
        <strain evidence="3 4">SBW25</strain>
    </source>
</reference>
<name>A4V6X7_PSEFS</name>
<evidence type="ECO:0000313" key="3">
    <source>
        <dbReference type="EMBL" id="CAM96288.1"/>
    </source>
</evidence>
<dbReference type="PATRIC" id="fig|216595.4.peg.148"/>
<geneLocation type="plasmid" evidence="3 4">
    <name>pQBR103</name>
</geneLocation>
<organism evidence="3 4">
    <name type="scientific">Pseudomonas fluorescens (strain SBW25)</name>
    <dbReference type="NCBI Taxonomy" id="216595"/>
    <lineage>
        <taxon>Bacteria</taxon>
        <taxon>Pseudomonadati</taxon>
        <taxon>Pseudomonadota</taxon>
        <taxon>Gammaproteobacteria</taxon>
        <taxon>Pseudomonadales</taxon>
        <taxon>Pseudomonadaceae</taxon>
        <taxon>Pseudomonas</taxon>
    </lineage>
</organism>
<protein>
    <submittedName>
        <fullName evidence="3">Uncharacterized protein</fullName>
    </submittedName>
</protein>
<evidence type="ECO:0000256" key="2">
    <source>
        <dbReference type="SAM" id="MobiDB-lite"/>
    </source>
</evidence>
<gene>
    <name evidence="3" type="ordered locus">pQBR0256</name>
</gene>